<dbReference type="EMBL" id="MU004302">
    <property type="protein sequence ID" value="KAF2660097.1"/>
    <property type="molecule type" value="Genomic_DNA"/>
</dbReference>
<evidence type="ECO:0000256" key="2">
    <source>
        <dbReference type="ARBA" id="ARBA00022771"/>
    </source>
</evidence>
<dbReference type="OrthoDB" id="3785113at2759"/>
<feature type="domain" description="MYND-type" evidence="5">
    <location>
        <begin position="6"/>
        <end position="56"/>
    </location>
</feature>
<accession>A0A6A6TLL5</accession>
<dbReference type="PROSITE" id="PS50865">
    <property type="entry name" value="ZF_MYND_2"/>
    <property type="match status" value="1"/>
</dbReference>
<evidence type="ECO:0000259" key="5">
    <source>
        <dbReference type="PROSITE" id="PS50865"/>
    </source>
</evidence>
<evidence type="ECO:0000256" key="3">
    <source>
        <dbReference type="ARBA" id="ARBA00022833"/>
    </source>
</evidence>
<organism evidence="6 7">
    <name type="scientific">Lophiostoma macrostomum CBS 122681</name>
    <dbReference type="NCBI Taxonomy" id="1314788"/>
    <lineage>
        <taxon>Eukaryota</taxon>
        <taxon>Fungi</taxon>
        <taxon>Dikarya</taxon>
        <taxon>Ascomycota</taxon>
        <taxon>Pezizomycotina</taxon>
        <taxon>Dothideomycetes</taxon>
        <taxon>Pleosporomycetidae</taxon>
        <taxon>Pleosporales</taxon>
        <taxon>Lophiostomataceae</taxon>
        <taxon>Lophiostoma</taxon>
    </lineage>
</organism>
<sequence>MDKEVCVVCFDPATTCCKHCDGHSFDEQQQKLESTRRSYCSEDCKDKDWAAHEDECSSIVWDRYFLRAQKAGQVAQSLFLTLLDKTWTYDFEEASFEADETGDLAYVEVIAGIGVMNGPGVGDSDCERLGGGWLFRYELDRFRGSGDLIDEAHQAVLMDGRSFWAFIVMHAAVKMLFKDLVYEIDEDIKEVTHTLPPYVNRVVTYKVDTDDDSAILDRYDLPYSELGESAVFEITLKSRQKIALDLAGRQYNVPHVTMCEWESYWNQYGGRLLQRNAFGTALKNHETLHTKLAKGDIRSLLCIDGFLLSEFNGQIESERKKFETLPTTLVPQHFSKTNADLNKKISNHLGQRIALIDKGYVADPKNPDSCSGLRHHALFFAQRTATWRFDDRAMIMPDVGSLANFDWAALRAIIKDPEEKDGLIKKEAWELLRQGHVSKSWHDWKLSLANDAVIKTQNFQVGVQQGFVFEQEVVSVDPQLKKGRH</sequence>
<name>A0A6A6TLL5_9PLEO</name>
<evidence type="ECO:0000256" key="1">
    <source>
        <dbReference type="ARBA" id="ARBA00022723"/>
    </source>
</evidence>
<dbReference type="Gene3D" id="6.10.140.2220">
    <property type="match status" value="1"/>
</dbReference>
<evidence type="ECO:0000313" key="7">
    <source>
        <dbReference type="Proteomes" id="UP000799324"/>
    </source>
</evidence>
<keyword evidence="2 4" id="KW-0863">Zinc-finger</keyword>
<evidence type="ECO:0000256" key="4">
    <source>
        <dbReference type="PROSITE-ProRule" id="PRU00134"/>
    </source>
</evidence>
<protein>
    <recommendedName>
        <fullName evidence="5">MYND-type domain-containing protein</fullName>
    </recommendedName>
</protein>
<dbReference type="Proteomes" id="UP000799324">
    <property type="component" value="Unassembled WGS sequence"/>
</dbReference>
<keyword evidence="7" id="KW-1185">Reference proteome</keyword>
<dbReference type="InterPro" id="IPR002893">
    <property type="entry name" value="Znf_MYND"/>
</dbReference>
<gene>
    <name evidence="6" type="ORF">K491DRAFT_775087</name>
</gene>
<keyword evidence="1" id="KW-0479">Metal-binding</keyword>
<dbReference type="GO" id="GO:0008270">
    <property type="term" value="F:zinc ion binding"/>
    <property type="evidence" value="ECO:0007669"/>
    <property type="project" value="UniProtKB-KW"/>
</dbReference>
<dbReference type="AlphaFoldDB" id="A0A6A6TLL5"/>
<reference evidence="6" key="1">
    <citation type="journal article" date="2020" name="Stud. Mycol.">
        <title>101 Dothideomycetes genomes: a test case for predicting lifestyles and emergence of pathogens.</title>
        <authorList>
            <person name="Haridas S."/>
            <person name="Albert R."/>
            <person name="Binder M."/>
            <person name="Bloem J."/>
            <person name="Labutti K."/>
            <person name="Salamov A."/>
            <person name="Andreopoulos B."/>
            <person name="Baker S."/>
            <person name="Barry K."/>
            <person name="Bills G."/>
            <person name="Bluhm B."/>
            <person name="Cannon C."/>
            <person name="Castanera R."/>
            <person name="Culley D."/>
            <person name="Daum C."/>
            <person name="Ezra D."/>
            <person name="Gonzalez J."/>
            <person name="Henrissat B."/>
            <person name="Kuo A."/>
            <person name="Liang C."/>
            <person name="Lipzen A."/>
            <person name="Lutzoni F."/>
            <person name="Magnuson J."/>
            <person name="Mondo S."/>
            <person name="Nolan M."/>
            <person name="Ohm R."/>
            <person name="Pangilinan J."/>
            <person name="Park H.-J."/>
            <person name="Ramirez L."/>
            <person name="Alfaro M."/>
            <person name="Sun H."/>
            <person name="Tritt A."/>
            <person name="Yoshinaga Y."/>
            <person name="Zwiers L.-H."/>
            <person name="Turgeon B."/>
            <person name="Goodwin S."/>
            <person name="Spatafora J."/>
            <person name="Crous P."/>
            <person name="Grigoriev I."/>
        </authorList>
    </citation>
    <scope>NUCLEOTIDE SEQUENCE</scope>
    <source>
        <strain evidence="6">CBS 122681</strain>
    </source>
</reference>
<keyword evidence="3" id="KW-0862">Zinc</keyword>
<evidence type="ECO:0000313" key="6">
    <source>
        <dbReference type="EMBL" id="KAF2660097.1"/>
    </source>
</evidence>
<proteinExistence type="predicted"/>